<protein>
    <submittedName>
        <fullName evidence="3">Uncharacterized protein</fullName>
    </submittedName>
</protein>
<keyword evidence="2" id="KW-0812">Transmembrane</keyword>
<evidence type="ECO:0000256" key="2">
    <source>
        <dbReference type="SAM" id="Phobius"/>
    </source>
</evidence>
<feature type="region of interest" description="Disordered" evidence="1">
    <location>
        <begin position="234"/>
        <end position="308"/>
    </location>
</feature>
<evidence type="ECO:0000313" key="4">
    <source>
        <dbReference type="Proteomes" id="UP000277580"/>
    </source>
</evidence>
<feature type="region of interest" description="Disordered" evidence="1">
    <location>
        <begin position="192"/>
        <end position="213"/>
    </location>
</feature>
<evidence type="ECO:0000256" key="1">
    <source>
        <dbReference type="SAM" id="MobiDB-lite"/>
    </source>
</evidence>
<dbReference type="Proteomes" id="UP000277580">
    <property type="component" value="Unassembled WGS sequence"/>
</dbReference>
<evidence type="ECO:0000313" key="3">
    <source>
        <dbReference type="EMBL" id="RPB11663.1"/>
    </source>
</evidence>
<dbReference type="OrthoDB" id="5374990at2759"/>
<proteinExistence type="predicted"/>
<dbReference type="AlphaFoldDB" id="A0A3N4KM58"/>
<accession>A0A3N4KM58</accession>
<gene>
    <name evidence="3" type="ORF">P167DRAFT_575142</name>
</gene>
<keyword evidence="2" id="KW-1133">Transmembrane helix</keyword>
<name>A0A3N4KM58_9PEZI</name>
<reference evidence="3 4" key="1">
    <citation type="journal article" date="2018" name="Nat. Ecol. Evol.">
        <title>Pezizomycetes genomes reveal the molecular basis of ectomycorrhizal truffle lifestyle.</title>
        <authorList>
            <person name="Murat C."/>
            <person name="Payen T."/>
            <person name="Noel B."/>
            <person name="Kuo A."/>
            <person name="Morin E."/>
            <person name="Chen J."/>
            <person name="Kohler A."/>
            <person name="Krizsan K."/>
            <person name="Balestrini R."/>
            <person name="Da Silva C."/>
            <person name="Montanini B."/>
            <person name="Hainaut M."/>
            <person name="Levati E."/>
            <person name="Barry K.W."/>
            <person name="Belfiori B."/>
            <person name="Cichocki N."/>
            <person name="Clum A."/>
            <person name="Dockter R.B."/>
            <person name="Fauchery L."/>
            <person name="Guy J."/>
            <person name="Iotti M."/>
            <person name="Le Tacon F."/>
            <person name="Lindquist E.A."/>
            <person name="Lipzen A."/>
            <person name="Malagnac F."/>
            <person name="Mello A."/>
            <person name="Molinier V."/>
            <person name="Miyauchi S."/>
            <person name="Poulain J."/>
            <person name="Riccioni C."/>
            <person name="Rubini A."/>
            <person name="Sitrit Y."/>
            <person name="Splivallo R."/>
            <person name="Traeger S."/>
            <person name="Wang M."/>
            <person name="Zifcakova L."/>
            <person name="Wipf D."/>
            <person name="Zambonelli A."/>
            <person name="Paolocci F."/>
            <person name="Nowrousian M."/>
            <person name="Ottonello S."/>
            <person name="Baldrian P."/>
            <person name="Spatafora J.W."/>
            <person name="Henrissat B."/>
            <person name="Nagy L.G."/>
            <person name="Aury J.M."/>
            <person name="Wincker P."/>
            <person name="Grigoriev I.V."/>
            <person name="Bonfante P."/>
            <person name="Martin F.M."/>
        </authorList>
    </citation>
    <scope>NUCLEOTIDE SEQUENCE [LARGE SCALE GENOMIC DNA]</scope>
    <source>
        <strain evidence="3 4">CCBAS932</strain>
    </source>
</reference>
<keyword evidence="2" id="KW-0472">Membrane</keyword>
<organism evidence="3 4">
    <name type="scientific">Morchella conica CCBAS932</name>
    <dbReference type="NCBI Taxonomy" id="1392247"/>
    <lineage>
        <taxon>Eukaryota</taxon>
        <taxon>Fungi</taxon>
        <taxon>Dikarya</taxon>
        <taxon>Ascomycota</taxon>
        <taxon>Pezizomycotina</taxon>
        <taxon>Pezizomycetes</taxon>
        <taxon>Pezizales</taxon>
        <taxon>Morchellaceae</taxon>
        <taxon>Morchella</taxon>
    </lineage>
</organism>
<keyword evidence="4" id="KW-1185">Reference proteome</keyword>
<feature type="compositionally biased region" description="Basic and acidic residues" evidence="1">
    <location>
        <begin position="234"/>
        <end position="247"/>
    </location>
</feature>
<feature type="region of interest" description="Disordered" evidence="1">
    <location>
        <begin position="130"/>
        <end position="152"/>
    </location>
</feature>
<feature type="transmembrane region" description="Helical" evidence="2">
    <location>
        <begin position="165"/>
        <end position="188"/>
    </location>
</feature>
<feature type="compositionally biased region" description="Basic and acidic residues" evidence="1">
    <location>
        <begin position="198"/>
        <end position="209"/>
    </location>
</feature>
<feature type="compositionally biased region" description="Basic and acidic residues" evidence="1">
    <location>
        <begin position="294"/>
        <end position="308"/>
    </location>
</feature>
<dbReference type="InParanoid" id="A0A3N4KM58"/>
<sequence>MPVLKHTHTPASQPEVNCVNSIWANIRYTLFGGDDGLCTTDPKTTYCLHIIDIATNTQKGVCIPKKSSHTGDGEMLFLHANEEYSTTIHHPNNKISRKEDIYILGDQEILIGGDGTRTPGTKTQELSIQTRSDLHHRRAAASEESTPSGIPIDPVPPSDAELPTAAIAGGVVVGVLVIVALCSLGFVWRRRQKKRNQPKVDTHEGKPDETELGLVVSAFGDPTQFTSIEERLEEARTEGKNKGKENGSAEADINAGGAAVGRGGHSARGVAEGVNLSGAKRDEMSVTALPAESSKPEVSKSEIQPVRD</sequence>
<dbReference type="EMBL" id="ML119134">
    <property type="protein sequence ID" value="RPB11663.1"/>
    <property type="molecule type" value="Genomic_DNA"/>
</dbReference>